<sequence>MALLMFRRQGHAGDGSRHSRMKSHEVTTRFSKVGSPKCLALVVASISSILGVNPSGGPLDSSFDRDRYWLGETKSLALGRSPKYRPPALSVGIVASGACGDPRNSDPDYPAWMKSENQSNRRFHWAEIDEVFFLLAH</sequence>
<gene>
    <name evidence="1" type="ORF">BDV23DRAFT_30305</name>
</gene>
<accession>A0A5N7BSS7</accession>
<evidence type="ECO:0000313" key="1">
    <source>
        <dbReference type="EMBL" id="KAE8384799.1"/>
    </source>
</evidence>
<protein>
    <submittedName>
        <fullName evidence="1">Uncharacterized protein</fullName>
    </submittedName>
</protein>
<proteinExistence type="predicted"/>
<name>A0A5N7BSS7_PETAA</name>
<organism evidence="1">
    <name type="scientific">Petromyces alliaceus</name>
    <name type="common">Aspergillus alliaceus</name>
    <dbReference type="NCBI Taxonomy" id="209559"/>
    <lineage>
        <taxon>Eukaryota</taxon>
        <taxon>Fungi</taxon>
        <taxon>Dikarya</taxon>
        <taxon>Ascomycota</taxon>
        <taxon>Pezizomycotina</taxon>
        <taxon>Eurotiomycetes</taxon>
        <taxon>Eurotiomycetidae</taxon>
        <taxon>Eurotiales</taxon>
        <taxon>Aspergillaceae</taxon>
        <taxon>Aspergillus</taxon>
        <taxon>Aspergillus subgen. Circumdati</taxon>
    </lineage>
</organism>
<reference evidence="1" key="1">
    <citation type="submission" date="2019-04" db="EMBL/GenBank/DDBJ databases">
        <title>Friends and foes A comparative genomics studyof 23 Aspergillus species from section Flavi.</title>
        <authorList>
            <consortium name="DOE Joint Genome Institute"/>
            <person name="Kjaerbolling I."/>
            <person name="Vesth T."/>
            <person name="Frisvad J.C."/>
            <person name="Nybo J.L."/>
            <person name="Theobald S."/>
            <person name="Kildgaard S."/>
            <person name="Isbrandt T."/>
            <person name="Kuo A."/>
            <person name="Sato A."/>
            <person name="Lyhne E.K."/>
            <person name="Kogle M.E."/>
            <person name="Wiebenga A."/>
            <person name="Kun R.S."/>
            <person name="Lubbers R.J."/>
            <person name="Makela M.R."/>
            <person name="Barry K."/>
            <person name="Chovatia M."/>
            <person name="Clum A."/>
            <person name="Daum C."/>
            <person name="Haridas S."/>
            <person name="He G."/>
            <person name="LaButti K."/>
            <person name="Lipzen A."/>
            <person name="Mondo S."/>
            <person name="Riley R."/>
            <person name="Salamov A."/>
            <person name="Simmons B.A."/>
            <person name="Magnuson J.K."/>
            <person name="Henrissat B."/>
            <person name="Mortensen U.H."/>
            <person name="Larsen T.O."/>
            <person name="Devries R.P."/>
            <person name="Grigoriev I.V."/>
            <person name="Machida M."/>
            <person name="Baker S.E."/>
            <person name="Andersen M.R."/>
        </authorList>
    </citation>
    <scope>NUCLEOTIDE SEQUENCE [LARGE SCALE GENOMIC DNA]</scope>
    <source>
        <strain evidence="1">IBT 14317</strain>
    </source>
</reference>
<dbReference type="EMBL" id="ML735355">
    <property type="protein sequence ID" value="KAE8384799.1"/>
    <property type="molecule type" value="Genomic_DNA"/>
</dbReference>
<dbReference type="AlphaFoldDB" id="A0A5N7BSS7"/>
<dbReference type="Proteomes" id="UP000326877">
    <property type="component" value="Unassembled WGS sequence"/>
</dbReference>